<proteinExistence type="predicted"/>
<dbReference type="EMBL" id="CAEZUW010000096">
    <property type="protein sequence ID" value="CAB4615253.1"/>
    <property type="molecule type" value="Genomic_DNA"/>
</dbReference>
<name>A0A6J6HRQ2_9ZZZZ</name>
<keyword evidence="1" id="KW-0175">Coiled coil</keyword>
<feature type="region of interest" description="Disordered" evidence="2">
    <location>
        <begin position="37"/>
        <end position="63"/>
    </location>
</feature>
<evidence type="ECO:0000256" key="2">
    <source>
        <dbReference type="SAM" id="MobiDB-lite"/>
    </source>
</evidence>
<accession>A0A6J6HRQ2</accession>
<keyword evidence="3" id="KW-0812">Transmembrane</keyword>
<evidence type="ECO:0000256" key="3">
    <source>
        <dbReference type="SAM" id="Phobius"/>
    </source>
</evidence>
<organism evidence="4">
    <name type="scientific">freshwater metagenome</name>
    <dbReference type="NCBI Taxonomy" id="449393"/>
    <lineage>
        <taxon>unclassified sequences</taxon>
        <taxon>metagenomes</taxon>
        <taxon>ecological metagenomes</taxon>
    </lineage>
</organism>
<feature type="transmembrane region" description="Helical" evidence="3">
    <location>
        <begin position="6"/>
        <end position="26"/>
    </location>
</feature>
<gene>
    <name evidence="4" type="ORF">UFOPK1855_00653</name>
</gene>
<evidence type="ECO:0000313" key="4">
    <source>
        <dbReference type="EMBL" id="CAB4615253.1"/>
    </source>
</evidence>
<sequence>MDYQTLLIISFFVTASLLGLATLIWLQKSKTLPSSKANAETISTVSSSDSSATSEDAPTQAEPLPVRGLLVSHEIMQNLTDKQSDIKSALEFSSAPVAVAYMPVTRNELARFVTVPVNQSMQQAVSQIAKAVNRNNDTLYKVILPKGAELVKAAGKSGFRAFAKNGSKISSHAVLKPVAIGGAAAISWPVLAVGATVMALDMVAQKEQRAFQGRVLMFLERMDETNYLERIKDQQSADAQLTRAISLMLDGRNPMLELALKSADEEYLRSALFIQKHRNVFQGLVDDDGKVDFRRLEVALGGKQKDVENFIREINLARSALVLKNKALVADAASQALAEPENAYAAYRKFLERETRALGDARDELEKIGSELSAAELKGRWYDKPLEKIRSADKSVESRQSHFRKQLHVPEEDGSDELAFIISPTGEVRQVVSAGSGDQE</sequence>
<feature type="coiled-coil region" evidence="1">
    <location>
        <begin position="351"/>
        <end position="378"/>
    </location>
</feature>
<reference evidence="4" key="1">
    <citation type="submission" date="2020-05" db="EMBL/GenBank/DDBJ databases">
        <authorList>
            <person name="Chiriac C."/>
            <person name="Salcher M."/>
            <person name="Ghai R."/>
            <person name="Kavagutti S V."/>
        </authorList>
    </citation>
    <scope>NUCLEOTIDE SEQUENCE</scope>
</reference>
<keyword evidence="3" id="KW-0472">Membrane</keyword>
<protein>
    <submittedName>
        <fullName evidence="4">Unannotated protein</fullName>
    </submittedName>
</protein>
<feature type="compositionally biased region" description="Low complexity" evidence="2">
    <location>
        <begin position="39"/>
        <end position="57"/>
    </location>
</feature>
<keyword evidence="3" id="KW-1133">Transmembrane helix</keyword>
<feature type="transmembrane region" description="Helical" evidence="3">
    <location>
        <begin position="178"/>
        <end position="200"/>
    </location>
</feature>
<evidence type="ECO:0000256" key="1">
    <source>
        <dbReference type="SAM" id="Coils"/>
    </source>
</evidence>
<dbReference type="AlphaFoldDB" id="A0A6J6HRQ2"/>